<gene>
    <name evidence="1" type="ORF">I2I05_04565</name>
</gene>
<reference evidence="1 2" key="1">
    <citation type="submission" date="2020-11" db="EMBL/GenBank/DDBJ databases">
        <authorList>
            <person name="Kim M.K."/>
        </authorList>
    </citation>
    <scope>NUCLEOTIDE SEQUENCE [LARGE SCALE GENOMIC DNA]</scope>
    <source>
        <strain evidence="1 2">BT683</strain>
    </source>
</reference>
<accession>A0ABS0IE99</accession>
<protein>
    <submittedName>
        <fullName evidence="1">Uncharacterized protein</fullName>
    </submittedName>
</protein>
<dbReference type="Proteomes" id="UP000597617">
    <property type="component" value="Unassembled WGS sequence"/>
</dbReference>
<organism evidence="1 2">
    <name type="scientific">Hymenobacter jeongseonensis</name>
    <dbReference type="NCBI Taxonomy" id="2791027"/>
    <lineage>
        <taxon>Bacteria</taxon>
        <taxon>Pseudomonadati</taxon>
        <taxon>Bacteroidota</taxon>
        <taxon>Cytophagia</taxon>
        <taxon>Cytophagales</taxon>
        <taxon>Hymenobacteraceae</taxon>
        <taxon>Hymenobacter</taxon>
    </lineage>
</organism>
<name>A0ABS0IE99_9BACT</name>
<evidence type="ECO:0000313" key="1">
    <source>
        <dbReference type="EMBL" id="MBF9236662.1"/>
    </source>
</evidence>
<dbReference type="RefSeq" id="WP_196281053.1">
    <property type="nucleotide sequence ID" value="NZ_JADQDQ010000002.1"/>
</dbReference>
<proteinExistence type="predicted"/>
<keyword evidence="2" id="KW-1185">Reference proteome</keyword>
<sequence length="142" mass="16233">MTARIITLCYRKLIDASAARPWDQLVFEDTYAEFRMQAQLFNPEKRFRTLAELLQHAPGADQLAFLVSAAARGYLQQLQGLVPDVVDNLGLAPDLQLRRRTGQLLLKHKLPRNRMNPGHYLARANWQGQGEALGYELGWECR</sequence>
<dbReference type="EMBL" id="JADQDQ010000002">
    <property type="protein sequence ID" value="MBF9236662.1"/>
    <property type="molecule type" value="Genomic_DNA"/>
</dbReference>
<evidence type="ECO:0000313" key="2">
    <source>
        <dbReference type="Proteomes" id="UP000597617"/>
    </source>
</evidence>
<comment type="caution">
    <text evidence="1">The sequence shown here is derived from an EMBL/GenBank/DDBJ whole genome shotgun (WGS) entry which is preliminary data.</text>
</comment>